<dbReference type="InterPro" id="IPR000792">
    <property type="entry name" value="Tscrpt_reg_LuxR_C"/>
</dbReference>
<dbReference type="PANTHER" id="PTHR44688">
    <property type="entry name" value="DNA-BINDING TRANSCRIPTIONAL ACTIVATOR DEVR_DOSR"/>
    <property type="match status" value="1"/>
</dbReference>
<dbReference type="SUPFAM" id="SSF46894">
    <property type="entry name" value="C-terminal effector domain of the bipartite response regulators"/>
    <property type="match status" value="1"/>
</dbReference>
<sequence>MDGYKQLVETECVHFFSKNKNSFETQHSLATRLGRTEEHITATLEHLVNTSFLEIRITGTQKLFYLKKDGNYVPNNEISRDEMEFQTIIHELDSLTKREKEIAFNVINGLDNQTIAENLSISFHTVKNHITSIYEKLGVKDRIQFTKKIYDKRR</sequence>
<protein>
    <recommendedName>
        <fullName evidence="4">HTH luxR-type domain-containing protein</fullName>
    </recommendedName>
</protein>
<evidence type="ECO:0000256" key="2">
    <source>
        <dbReference type="ARBA" id="ARBA00023125"/>
    </source>
</evidence>
<keyword evidence="6" id="KW-1185">Reference proteome</keyword>
<dbReference type="SMART" id="SM00421">
    <property type="entry name" value="HTH_LUXR"/>
    <property type="match status" value="1"/>
</dbReference>
<dbReference type="Gene3D" id="1.10.10.10">
    <property type="entry name" value="Winged helix-like DNA-binding domain superfamily/Winged helix DNA-binding domain"/>
    <property type="match status" value="1"/>
</dbReference>
<organism evidence="5 6">
    <name type="scientific">Aquibacillus halophilus</name>
    <dbReference type="NCBI Taxonomy" id="930132"/>
    <lineage>
        <taxon>Bacteria</taxon>
        <taxon>Bacillati</taxon>
        <taxon>Bacillota</taxon>
        <taxon>Bacilli</taxon>
        <taxon>Bacillales</taxon>
        <taxon>Bacillaceae</taxon>
        <taxon>Aquibacillus</taxon>
    </lineage>
</organism>
<comment type="caution">
    <text evidence="5">The sequence shown here is derived from an EMBL/GenBank/DDBJ whole genome shotgun (WGS) entry which is preliminary data.</text>
</comment>
<gene>
    <name evidence="5" type="ORF">GH741_02335</name>
</gene>
<reference evidence="5" key="1">
    <citation type="submission" date="2019-11" db="EMBL/GenBank/DDBJ databases">
        <authorList>
            <person name="Li J."/>
        </authorList>
    </citation>
    <scope>NUCLEOTIDE SEQUENCE</scope>
    <source>
        <strain evidence="5">B6B</strain>
    </source>
</reference>
<dbReference type="PROSITE" id="PS50043">
    <property type="entry name" value="HTH_LUXR_2"/>
    <property type="match status" value="1"/>
</dbReference>
<dbReference type="EMBL" id="WJNG01000002">
    <property type="protein sequence ID" value="MRH41510.1"/>
    <property type="molecule type" value="Genomic_DNA"/>
</dbReference>
<dbReference type="RefSeq" id="WP_153735163.1">
    <property type="nucleotide sequence ID" value="NZ_WJNG01000002.1"/>
</dbReference>
<evidence type="ECO:0000313" key="5">
    <source>
        <dbReference type="EMBL" id="MRH41510.1"/>
    </source>
</evidence>
<keyword evidence="3" id="KW-0804">Transcription</keyword>
<keyword evidence="2" id="KW-0238">DNA-binding</keyword>
<dbReference type="GO" id="GO:0006355">
    <property type="term" value="P:regulation of DNA-templated transcription"/>
    <property type="evidence" value="ECO:0007669"/>
    <property type="project" value="InterPro"/>
</dbReference>
<evidence type="ECO:0000259" key="4">
    <source>
        <dbReference type="PROSITE" id="PS50043"/>
    </source>
</evidence>
<evidence type="ECO:0000313" key="6">
    <source>
        <dbReference type="Proteomes" id="UP000799092"/>
    </source>
</evidence>
<dbReference type="PROSITE" id="PS00622">
    <property type="entry name" value="HTH_LUXR_1"/>
    <property type="match status" value="1"/>
</dbReference>
<evidence type="ECO:0000256" key="1">
    <source>
        <dbReference type="ARBA" id="ARBA00023015"/>
    </source>
</evidence>
<feature type="domain" description="HTH luxR-type" evidence="4">
    <location>
        <begin position="88"/>
        <end position="153"/>
    </location>
</feature>
<dbReference type="AlphaFoldDB" id="A0A6A8D8B4"/>
<dbReference type="GO" id="GO:0003677">
    <property type="term" value="F:DNA binding"/>
    <property type="evidence" value="ECO:0007669"/>
    <property type="project" value="UniProtKB-KW"/>
</dbReference>
<name>A0A6A8D8B4_9BACI</name>
<dbReference type="CDD" id="cd06170">
    <property type="entry name" value="LuxR_C_like"/>
    <property type="match status" value="1"/>
</dbReference>
<dbReference type="Proteomes" id="UP000799092">
    <property type="component" value="Unassembled WGS sequence"/>
</dbReference>
<dbReference type="InterPro" id="IPR036388">
    <property type="entry name" value="WH-like_DNA-bd_sf"/>
</dbReference>
<dbReference type="PRINTS" id="PR00038">
    <property type="entry name" value="HTHLUXR"/>
</dbReference>
<keyword evidence="1" id="KW-0805">Transcription regulation</keyword>
<accession>A0A6A8D8B4</accession>
<dbReference type="PANTHER" id="PTHR44688:SF16">
    <property type="entry name" value="DNA-BINDING TRANSCRIPTIONAL ACTIVATOR DEVR_DOSR"/>
    <property type="match status" value="1"/>
</dbReference>
<proteinExistence type="predicted"/>
<dbReference type="Pfam" id="PF00196">
    <property type="entry name" value="GerE"/>
    <property type="match status" value="1"/>
</dbReference>
<dbReference type="InterPro" id="IPR016032">
    <property type="entry name" value="Sig_transdc_resp-reg_C-effctor"/>
</dbReference>
<dbReference type="OrthoDB" id="9808843at2"/>
<evidence type="ECO:0000256" key="3">
    <source>
        <dbReference type="ARBA" id="ARBA00023163"/>
    </source>
</evidence>